<protein>
    <recommendedName>
        <fullName evidence="1">DUF8091 domain-containing protein</fullName>
    </recommendedName>
</protein>
<proteinExistence type="predicted"/>
<sequence>MEKNWNNVIKEEHRGINIQNEGSLHNQIKQWYAQDEDRFEVKVGRYIIDIVRDNQLIEIQTRNFSSIRNKIRNLIINYPVRLVYPICEEKWIVTISRNGEFISRRKSPKKGKLIDFFNELIRCPEMINEENFSLEILMIQAEEIRCHDGKGSWRRKGISIHDKILLDVTQSVVYESKKDFLSFLPNDLPQPFTNKLLSKYMGISIPQATRMTYCFKKIGLIQEVGKQGNTILYAKKHL</sequence>
<feature type="domain" description="DUF8091" evidence="1">
    <location>
        <begin position="23"/>
        <end position="173"/>
    </location>
</feature>
<dbReference type="Pfam" id="PF26351">
    <property type="entry name" value="DUF8091"/>
    <property type="match status" value="1"/>
</dbReference>
<accession>A0ABZ2Y598</accession>
<organism evidence="2 3">
    <name type="scientific">Defluviitalea saccharophila</name>
    <dbReference type="NCBI Taxonomy" id="879970"/>
    <lineage>
        <taxon>Bacteria</taxon>
        <taxon>Bacillati</taxon>
        <taxon>Bacillota</taxon>
        <taxon>Clostridia</taxon>
        <taxon>Lachnospirales</taxon>
        <taxon>Defluviitaleaceae</taxon>
        <taxon>Defluviitalea</taxon>
    </lineage>
</organism>
<reference evidence="2 3" key="1">
    <citation type="submission" date="2023-03" db="EMBL/GenBank/DDBJ databases">
        <title>Novel Species.</title>
        <authorList>
            <person name="Ma S."/>
        </authorList>
    </citation>
    <scope>NUCLEOTIDE SEQUENCE [LARGE SCALE GENOMIC DNA]</scope>
    <source>
        <strain evidence="2 3">LIND6LT2</strain>
    </source>
</reference>
<dbReference type="EMBL" id="CP121687">
    <property type="protein sequence ID" value="WZL70521.1"/>
    <property type="molecule type" value="Genomic_DNA"/>
</dbReference>
<gene>
    <name evidence="2" type="ORF">QBE51_03030</name>
</gene>
<keyword evidence="3" id="KW-1185">Reference proteome</keyword>
<name>A0ABZ2Y598_9FIRM</name>
<evidence type="ECO:0000259" key="1">
    <source>
        <dbReference type="Pfam" id="PF26351"/>
    </source>
</evidence>
<evidence type="ECO:0000313" key="3">
    <source>
        <dbReference type="Proteomes" id="UP001486565"/>
    </source>
</evidence>
<dbReference type="Proteomes" id="UP001486565">
    <property type="component" value="Chromosome"/>
</dbReference>
<evidence type="ECO:0000313" key="2">
    <source>
        <dbReference type="EMBL" id="WZL70521.1"/>
    </source>
</evidence>
<dbReference type="RefSeq" id="WP_341877487.1">
    <property type="nucleotide sequence ID" value="NZ_CP121687.1"/>
</dbReference>
<dbReference type="InterPro" id="IPR058404">
    <property type="entry name" value="DUF8091"/>
</dbReference>